<feature type="transmembrane region" description="Helical" evidence="8">
    <location>
        <begin position="128"/>
        <end position="150"/>
    </location>
</feature>
<protein>
    <submittedName>
        <fullName evidence="9">Iron ABC transporter permease</fullName>
    </submittedName>
</protein>
<evidence type="ECO:0000256" key="6">
    <source>
        <dbReference type="ARBA" id="ARBA00022989"/>
    </source>
</evidence>
<feature type="transmembrane region" description="Helical" evidence="8">
    <location>
        <begin position="204"/>
        <end position="224"/>
    </location>
</feature>
<evidence type="ECO:0000256" key="3">
    <source>
        <dbReference type="ARBA" id="ARBA00022448"/>
    </source>
</evidence>
<name>A0A9X3TRZ2_9BACL</name>
<accession>A0A9X3TRZ2</accession>
<dbReference type="EMBL" id="JAPYYP010000021">
    <property type="protein sequence ID" value="MDA5109731.1"/>
    <property type="molecule type" value="Genomic_DNA"/>
</dbReference>
<keyword evidence="3" id="KW-0813">Transport</keyword>
<comment type="subcellular location">
    <subcellularLocation>
        <location evidence="1">Cell membrane</location>
        <topology evidence="1">Multi-pass membrane protein</topology>
    </subcellularLocation>
</comment>
<dbReference type="InterPro" id="IPR037294">
    <property type="entry name" value="ABC_BtuC-like"/>
</dbReference>
<dbReference type="Proteomes" id="UP001151071">
    <property type="component" value="Unassembled WGS sequence"/>
</dbReference>
<dbReference type="FunFam" id="1.10.3470.10:FF:000001">
    <property type="entry name" value="Vitamin B12 ABC transporter permease BtuC"/>
    <property type="match status" value="1"/>
</dbReference>
<dbReference type="AlphaFoldDB" id="A0A9X3TRZ2"/>
<dbReference type="GO" id="GO:0005886">
    <property type="term" value="C:plasma membrane"/>
    <property type="evidence" value="ECO:0007669"/>
    <property type="project" value="UniProtKB-SubCell"/>
</dbReference>
<keyword evidence="10" id="KW-1185">Reference proteome</keyword>
<keyword evidence="7 8" id="KW-0472">Membrane</keyword>
<dbReference type="CDD" id="cd06550">
    <property type="entry name" value="TM_ABC_iron-siderophores_like"/>
    <property type="match status" value="1"/>
</dbReference>
<evidence type="ECO:0000256" key="7">
    <source>
        <dbReference type="ARBA" id="ARBA00023136"/>
    </source>
</evidence>
<evidence type="ECO:0000313" key="9">
    <source>
        <dbReference type="EMBL" id="MDA5109731.1"/>
    </source>
</evidence>
<gene>
    <name evidence="9" type="ORF">O3V59_15295</name>
</gene>
<feature type="transmembrane region" description="Helical" evidence="8">
    <location>
        <begin position="323"/>
        <end position="340"/>
    </location>
</feature>
<evidence type="ECO:0000256" key="2">
    <source>
        <dbReference type="ARBA" id="ARBA00007935"/>
    </source>
</evidence>
<evidence type="ECO:0000256" key="5">
    <source>
        <dbReference type="ARBA" id="ARBA00022692"/>
    </source>
</evidence>
<dbReference type="PANTHER" id="PTHR30472:SF64">
    <property type="entry name" value="IRON(3+)-HYDROXAMATE IMPORT SYSTEM PERMEASE PROTEIN FHUG"/>
    <property type="match status" value="1"/>
</dbReference>
<dbReference type="SUPFAM" id="SSF81345">
    <property type="entry name" value="ABC transporter involved in vitamin B12 uptake, BtuC"/>
    <property type="match status" value="1"/>
</dbReference>
<dbReference type="GO" id="GO:0033214">
    <property type="term" value="P:siderophore-iron import into cell"/>
    <property type="evidence" value="ECO:0007669"/>
    <property type="project" value="TreeGrafter"/>
</dbReference>
<reference evidence="9" key="1">
    <citation type="submission" date="2022-12" db="EMBL/GenBank/DDBJ databases">
        <title>Draft genome sequence of the thermophilic strain Brevibacillus thermoruber HT42, isolated from Los Humeros, Puebla, Mexico, with biotechnological potential.</title>
        <authorList>
            <person name="Lara Sanchez J."/>
            <person name="Solis Palacios R."/>
            <person name="Bustos Baena A.S."/>
            <person name="Ruz Baez A.E."/>
            <person name="Espinosa Luna G."/>
            <person name="Oliart Ros R.M."/>
        </authorList>
    </citation>
    <scope>NUCLEOTIDE SEQUENCE</scope>
    <source>
        <strain evidence="9">HT42</strain>
    </source>
</reference>
<dbReference type="PANTHER" id="PTHR30472">
    <property type="entry name" value="FERRIC ENTEROBACTIN TRANSPORT SYSTEM PERMEASE PROTEIN"/>
    <property type="match status" value="1"/>
</dbReference>
<sequence length="342" mass="36001">MKSMQAGTMEHRRKIRAAQVMAVLGALILAAFLISMNTGFIKLSPWDVMKTLVGAGTEKQELVLFDFRLPRIVLSVLVGAGLAVSGAILQGVSRNALADPGLLGISAGAGLAVILFISFYPMTEGAPVYLLPLCAFAGASLTAAVIYSLAFRKGQGVAPTRLILVGIAVSAGISAAMIVLTIKLNPEKFQFVSVWLAGSIWGANWHFVMALLPWLMILLPYVMVKARVLDILRLGEPLAIGLGTSTERERIRLLAAAVGLAGASVAVGGGIGFVGLIGPHLARRLVGPHHQYLIPASALAGGLLLIVADTLARWILQPSEIPVGIVVAIIGAPYFIYLLMKT</sequence>
<proteinExistence type="inferred from homology"/>
<comment type="caution">
    <text evidence="9">The sequence shown here is derived from an EMBL/GenBank/DDBJ whole genome shotgun (WGS) entry which is preliminary data.</text>
</comment>
<evidence type="ECO:0000313" key="10">
    <source>
        <dbReference type="Proteomes" id="UP001151071"/>
    </source>
</evidence>
<evidence type="ECO:0000256" key="4">
    <source>
        <dbReference type="ARBA" id="ARBA00022475"/>
    </source>
</evidence>
<dbReference type="Gene3D" id="1.10.3470.10">
    <property type="entry name" value="ABC transporter involved in vitamin B12 uptake, BtuC"/>
    <property type="match status" value="1"/>
</dbReference>
<feature type="transmembrane region" description="Helical" evidence="8">
    <location>
        <begin position="72"/>
        <end position="89"/>
    </location>
</feature>
<feature type="transmembrane region" description="Helical" evidence="8">
    <location>
        <begin position="162"/>
        <end position="184"/>
    </location>
</feature>
<evidence type="ECO:0000256" key="8">
    <source>
        <dbReference type="SAM" id="Phobius"/>
    </source>
</evidence>
<feature type="transmembrane region" description="Helical" evidence="8">
    <location>
        <begin position="101"/>
        <end position="122"/>
    </location>
</feature>
<dbReference type="GO" id="GO:0022857">
    <property type="term" value="F:transmembrane transporter activity"/>
    <property type="evidence" value="ECO:0007669"/>
    <property type="project" value="InterPro"/>
</dbReference>
<dbReference type="InterPro" id="IPR000522">
    <property type="entry name" value="ABC_transptr_permease_BtuC"/>
</dbReference>
<dbReference type="Pfam" id="PF01032">
    <property type="entry name" value="FecCD"/>
    <property type="match status" value="1"/>
</dbReference>
<comment type="similarity">
    <text evidence="2">Belongs to the binding-protein-dependent transport system permease family. FecCD subfamily.</text>
</comment>
<evidence type="ECO:0000256" key="1">
    <source>
        <dbReference type="ARBA" id="ARBA00004651"/>
    </source>
</evidence>
<feature type="transmembrane region" description="Helical" evidence="8">
    <location>
        <begin position="20"/>
        <end position="41"/>
    </location>
</feature>
<keyword evidence="4" id="KW-1003">Cell membrane</keyword>
<feature type="transmembrane region" description="Helical" evidence="8">
    <location>
        <begin position="253"/>
        <end position="277"/>
    </location>
</feature>
<organism evidence="9 10">
    <name type="scientific">Brevibacillus thermoruber</name>
    <dbReference type="NCBI Taxonomy" id="33942"/>
    <lineage>
        <taxon>Bacteria</taxon>
        <taxon>Bacillati</taxon>
        <taxon>Bacillota</taxon>
        <taxon>Bacilli</taxon>
        <taxon>Bacillales</taxon>
        <taxon>Paenibacillaceae</taxon>
        <taxon>Brevibacillus</taxon>
    </lineage>
</organism>
<keyword evidence="6 8" id="KW-1133">Transmembrane helix</keyword>
<feature type="transmembrane region" description="Helical" evidence="8">
    <location>
        <begin position="292"/>
        <end position="316"/>
    </location>
</feature>
<keyword evidence="5 8" id="KW-0812">Transmembrane</keyword>